<reference evidence="2" key="1">
    <citation type="submission" date="2021-02" db="EMBL/GenBank/DDBJ databases">
        <title>Comparative genomics reveals that relaxation of natural selection precedes convergent phenotypic evolution of cavefish.</title>
        <authorList>
            <person name="Peng Z."/>
        </authorList>
    </citation>
    <scope>NUCLEOTIDE SEQUENCE</scope>
    <source>
        <tissue evidence="2">Muscle</tissue>
    </source>
</reference>
<feature type="domain" description="SPIN-DOC-like zinc-finger" evidence="1">
    <location>
        <begin position="15"/>
        <end position="69"/>
    </location>
</feature>
<dbReference type="EMBL" id="JAFHDT010000011">
    <property type="protein sequence ID" value="KAI7803620.1"/>
    <property type="molecule type" value="Genomic_DNA"/>
</dbReference>
<evidence type="ECO:0000259" key="1">
    <source>
        <dbReference type="Pfam" id="PF18658"/>
    </source>
</evidence>
<dbReference type="InterPro" id="IPR040647">
    <property type="entry name" value="SPIN-DOC_Znf-C2H2"/>
</dbReference>
<dbReference type="PANTHER" id="PTHR45913:SF5">
    <property type="entry name" value="GENERAL TRANSCRIPTION FACTOR II-I REPEAT DOMAIN-CONTAINING PROTEIN 2A-LIKE PROTEIN"/>
    <property type="match status" value="1"/>
</dbReference>
<dbReference type="Proteomes" id="UP001059041">
    <property type="component" value="Linkage Group LG11"/>
</dbReference>
<name>A0A9W7TQV7_TRIRA</name>
<comment type="caution">
    <text evidence="2">The sequence shown here is derived from an EMBL/GenBank/DDBJ whole genome shotgun (WGS) entry which is preliminary data.</text>
</comment>
<dbReference type="SUPFAM" id="SSF53098">
    <property type="entry name" value="Ribonuclease H-like"/>
    <property type="match status" value="1"/>
</dbReference>
<dbReference type="AlphaFoldDB" id="A0A9W7TQV7"/>
<gene>
    <name evidence="2" type="ORF">IRJ41_009184</name>
</gene>
<protein>
    <submittedName>
        <fullName evidence="2">General transcription factor II-I repeat domain-containing protein 2-like</fullName>
    </submittedName>
</protein>
<proteinExistence type="predicted"/>
<evidence type="ECO:0000313" key="2">
    <source>
        <dbReference type="EMBL" id="KAI7803620.1"/>
    </source>
</evidence>
<dbReference type="InterPro" id="IPR012337">
    <property type="entry name" value="RNaseH-like_sf"/>
</dbReference>
<sequence length="599" mass="68460">MSKKRKIDLEGRMFQEKWKETYFFCEVNGRPVCLICSQAVAVQKEYNIKRHYEIHAEKYDKYTGQLRTEKVNNLALALKKKQSMFTKRTGTDEAVKASYLIANEIAAASKPFSEGEFVKKCMVKAAELVCPEKKQAFASISLSRNTVAERIEDLAGDLNRQLKDKVKSFIAFSIALDESTDINDVAQLGLFIRGVDGSLNITEEFVELVPMTDRTTSNDIYSSLIGALDRLEVDWSRAVSVATDGAPCMVGKKAGVVTKLKEKIQKENPTQEFWNFHCILHQEALCGKTLKMDNIMDVVIKTVNFIRAKGLNHRQFEAFLSEKTISHSLPYHTEVRWLSRGAVLKRFFQLRAEISQFMKDKGKPVTALDEPQWVRDLAFMVDVTEHLNVLNTKIQGRNKVVTEYYDCIRAFEMKLDLWATQLSQGNPAHFPTLKSVHTAHDKDNMDKYKEKILGLQNEFQHRFQVFSELEKEFSLFRSPFTASATDVPEELQLELIELQCNTSLKDKFATVTVDIFYQHLGPTFPKMTGFASKILSMFGTTYLCEQAFSVMNINKSNLRSRLTHRHLNDIMRVATAQKLVADVDALVEEKRCQVSGRRN</sequence>
<keyword evidence="3" id="KW-1185">Reference proteome</keyword>
<accession>A0A9W7TQV7</accession>
<organism evidence="2 3">
    <name type="scientific">Triplophysa rosa</name>
    <name type="common">Cave loach</name>
    <dbReference type="NCBI Taxonomy" id="992332"/>
    <lineage>
        <taxon>Eukaryota</taxon>
        <taxon>Metazoa</taxon>
        <taxon>Chordata</taxon>
        <taxon>Craniata</taxon>
        <taxon>Vertebrata</taxon>
        <taxon>Euteleostomi</taxon>
        <taxon>Actinopterygii</taxon>
        <taxon>Neopterygii</taxon>
        <taxon>Teleostei</taxon>
        <taxon>Ostariophysi</taxon>
        <taxon>Cypriniformes</taxon>
        <taxon>Nemacheilidae</taxon>
        <taxon>Triplophysa</taxon>
    </lineage>
</organism>
<evidence type="ECO:0000313" key="3">
    <source>
        <dbReference type="Proteomes" id="UP001059041"/>
    </source>
</evidence>
<dbReference type="Pfam" id="PF18658">
    <property type="entry name" value="zf-C2H2_12"/>
    <property type="match status" value="1"/>
</dbReference>
<dbReference type="PANTHER" id="PTHR45913">
    <property type="entry name" value="EPM2A-INTERACTING PROTEIN 1"/>
    <property type="match status" value="1"/>
</dbReference>